<protein>
    <submittedName>
        <fullName evidence="1">DUF4920 domain-containing protein</fullName>
    </submittedName>
</protein>
<evidence type="ECO:0000313" key="2">
    <source>
        <dbReference type="Proteomes" id="UP001201449"/>
    </source>
</evidence>
<accession>A0ABS9BTX5</accession>
<name>A0ABS9BTX5_9BACT</name>
<evidence type="ECO:0000313" key="1">
    <source>
        <dbReference type="EMBL" id="MCF1751511.1"/>
    </source>
</evidence>
<dbReference type="RefSeq" id="WP_234861494.1">
    <property type="nucleotide sequence ID" value="NZ_JAKEVZ010000007.1"/>
</dbReference>
<gene>
    <name evidence="1" type="ORF">L0U89_10560</name>
</gene>
<organism evidence="1 2">
    <name type="scientific">Mariniradius sediminis</name>
    <dbReference type="NCBI Taxonomy" id="2909237"/>
    <lineage>
        <taxon>Bacteria</taxon>
        <taxon>Pseudomonadati</taxon>
        <taxon>Bacteroidota</taxon>
        <taxon>Cytophagia</taxon>
        <taxon>Cytophagales</taxon>
        <taxon>Cyclobacteriaceae</taxon>
        <taxon>Mariniradius</taxon>
    </lineage>
</organism>
<sequence length="169" mass="18192">MKKILIAFLAGASLTWSCSQKAPEIMVETVAEGEVPTGVFGEAISEAGALSLDQLVSHLESNGEFEGKIVGEIKDVCSKKGCWMTIDLPNGETMRVTFKDYGFFVPKNSQGFPVIIEGVATKTVTDVETLRHYAEDGGKSKEEVEAITEPKLEYAFEAVGVIIKPDAAS</sequence>
<reference evidence="1 2" key="1">
    <citation type="submission" date="2022-01" db="EMBL/GenBank/DDBJ databases">
        <title>Mariniradius saccharolyticus sp. nov., isolated from sediment of a river.</title>
        <authorList>
            <person name="Liu H."/>
        </authorList>
    </citation>
    <scope>NUCLEOTIDE SEQUENCE [LARGE SCALE GENOMIC DNA]</scope>
    <source>
        <strain evidence="1 2">RY-2</strain>
    </source>
</reference>
<dbReference type="EMBL" id="JAKEVZ010000007">
    <property type="protein sequence ID" value="MCF1751511.1"/>
    <property type="molecule type" value="Genomic_DNA"/>
</dbReference>
<keyword evidence="2" id="KW-1185">Reference proteome</keyword>
<dbReference type="Pfam" id="PF16267">
    <property type="entry name" value="DUF4920"/>
    <property type="match status" value="1"/>
</dbReference>
<proteinExistence type="predicted"/>
<dbReference type="Proteomes" id="UP001201449">
    <property type="component" value="Unassembled WGS sequence"/>
</dbReference>
<dbReference type="InterPro" id="IPR032577">
    <property type="entry name" value="DUF4920"/>
</dbReference>
<comment type="caution">
    <text evidence="1">The sequence shown here is derived from an EMBL/GenBank/DDBJ whole genome shotgun (WGS) entry which is preliminary data.</text>
</comment>